<accession>A0A3G4ZR72</accession>
<dbReference type="SMART" id="SM00248">
    <property type="entry name" value="ANK"/>
    <property type="match status" value="4"/>
</dbReference>
<sequence>MDDFEKYYTLHIDELKKISDSVSFDRFVGFEIDIKYKAFWLACTLDNLDTVQSILVSGQIDVNKMGHDRSNSFNTACFGNTNLQVIKFLETHTNDIKLKDRDDNNALHNASAQNNVSVIKYLIKELKFNPRERKESDGDDCFLLACTYNKNIEVIKYFVEEHKNVDSINYLGQNAVYSACAYNKNPEIAKYLIKNCKIQLNKKCNHGNNGFIGAIYAMNQPIIDYLLQSNYCVLFGKISNNIDIKISEEQKFIMDLMYGEKDLNTDQKDKIVKFIIDNQLTGYLCDSQIINKLGYNRILKLAINGLIISHDQELEKPQNYSLYFEECEINLTKQTECAVPVLTIDSTIYYAHKDLLLLGSHAYRNIYTMITDKENISFDLKISSEIVKIYLRTFYTGSYHEISELGAENLLELCQLVIRIPTKILSVKSLEYFLVKTFDPKFIGQYEHLVRNNELCHLMILVFR</sequence>
<evidence type="ECO:0000313" key="3">
    <source>
        <dbReference type="EMBL" id="AYV77398.1"/>
    </source>
</evidence>
<name>A0A3G4ZR72_9VIRU</name>
<gene>
    <name evidence="3" type="ORF">Dasosvirus1_33</name>
</gene>
<evidence type="ECO:0000256" key="2">
    <source>
        <dbReference type="ARBA" id="ARBA00023043"/>
    </source>
</evidence>
<dbReference type="SUPFAM" id="SSF48403">
    <property type="entry name" value="Ankyrin repeat"/>
    <property type="match status" value="1"/>
</dbReference>
<dbReference type="InterPro" id="IPR002110">
    <property type="entry name" value="Ankyrin_rpt"/>
</dbReference>
<evidence type="ECO:0000256" key="1">
    <source>
        <dbReference type="ARBA" id="ARBA00022737"/>
    </source>
</evidence>
<keyword evidence="2" id="KW-0040">ANK repeat</keyword>
<dbReference type="PANTHER" id="PTHR24198">
    <property type="entry name" value="ANKYRIN REPEAT AND PROTEIN KINASE DOMAIN-CONTAINING PROTEIN"/>
    <property type="match status" value="1"/>
</dbReference>
<dbReference type="EMBL" id="MK072042">
    <property type="protein sequence ID" value="AYV77398.1"/>
    <property type="molecule type" value="Genomic_DNA"/>
</dbReference>
<reference evidence="3" key="1">
    <citation type="submission" date="2018-10" db="EMBL/GenBank/DDBJ databases">
        <title>Hidden diversity of soil giant viruses.</title>
        <authorList>
            <person name="Schulz F."/>
            <person name="Alteio L."/>
            <person name="Goudeau D."/>
            <person name="Ryan E.M."/>
            <person name="Malmstrom R.R."/>
            <person name="Blanchard J."/>
            <person name="Woyke T."/>
        </authorList>
    </citation>
    <scope>NUCLEOTIDE SEQUENCE</scope>
    <source>
        <strain evidence="3">DSV1</strain>
    </source>
</reference>
<dbReference type="InterPro" id="IPR036770">
    <property type="entry name" value="Ankyrin_rpt-contain_sf"/>
</dbReference>
<dbReference type="Gene3D" id="1.25.40.20">
    <property type="entry name" value="Ankyrin repeat-containing domain"/>
    <property type="match status" value="1"/>
</dbReference>
<keyword evidence="1" id="KW-0677">Repeat</keyword>
<proteinExistence type="predicted"/>
<protein>
    <submittedName>
        <fullName evidence="3">Uncharacterized protein</fullName>
    </submittedName>
</protein>
<dbReference type="Pfam" id="PF12796">
    <property type="entry name" value="Ank_2"/>
    <property type="match status" value="2"/>
</dbReference>
<organism evidence="3">
    <name type="scientific">Dasosvirus sp</name>
    <dbReference type="NCBI Taxonomy" id="2487764"/>
    <lineage>
        <taxon>Viruses</taxon>
        <taxon>Varidnaviria</taxon>
        <taxon>Bamfordvirae</taxon>
        <taxon>Nucleocytoviricota</taxon>
        <taxon>Megaviricetes</taxon>
        <taxon>Imitervirales</taxon>
        <taxon>Mimiviridae</taxon>
        <taxon>Klosneuvirinae</taxon>
    </lineage>
</organism>
<dbReference type="PANTHER" id="PTHR24198:SF165">
    <property type="entry name" value="ANKYRIN REPEAT-CONTAINING PROTEIN-RELATED"/>
    <property type="match status" value="1"/>
</dbReference>